<reference evidence="1" key="1">
    <citation type="submission" date="2019-08" db="EMBL/GenBank/DDBJ databases">
        <authorList>
            <person name="Kucharzyk K."/>
            <person name="Murdoch R.W."/>
            <person name="Higgins S."/>
            <person name="Loffler F."/>
        </authorList>
    </citation>
    <scope>NUCLEOTIDE SEQUENCE</scope>
</reference>
<comment type="caution">
    <text evidence="1">The sequence shown here is derived from an EMBL/GenBank/DDBJ whole genome shotgun (WGS) entry which is preliminary data.</text>
</comment>
<accession>A0A645GKP3</accession>
<protein>
    <submittedName>
        <fullName evidence="1">Uncharacterized protein</fullName>
    </submittedName>
</protein>
<name>A0A645GKP3_9ZZZZ</name>
<proteinExistence type="predicted"/>
<sequence length="69" mass="7891">MKNLLCPQCKIRRFYVLNAVGERLVVTVTEDKEIHPIHEAESLDGFDTSLLYCLGCSWKGTVNMLTDKF</sequence>
<dbReference type="EMBL" id="VSSQ01075974">
    <property type="protein sequence ID" value="MPN26442.1"/>
    <property type="molecule type" value="Genomic_DNA"/>
</dbReference>
<organism evidence="1">
    <name type="scientific">bioreactor metagenome</name>
    <dbReference type="NCBI Taxonomy" id="1076179"/>
    <lineage>
        <taxon>unclassified sequences</taxon>
        <taxon>metagenomes</taxon>
        <taxon>ecological metagenomes</taxon>
    </lineage>
</organism>
<gene>
    <name evidence="1" type="ORF">SDC9_173867</name>
</gene>
<dbReference type="AlphaFoldDB" id="A0A645GKP3"/>
<evidence type="ECO:0000313" key="1">
    <source>
        <dbReference type="EMBL" id="MPN26442.1"/>
    </source>
</evidence>